<proteinExistence type="predicted"/>
<protein>
    <submittedName>
        <fullName evidence="2">Uncharacterized protein</fullName>
    </submittedName>
</protein>
<evidence type="ECO:0000256" key="1">
    <source>
        <dbReference type="SAM" id="Phobius"/>
    </source>
</evidence>
<evidence type="ECO:0000313" key="2">
    <source>
        <dbReference type="EMBL" id="BDG16846.1"/>
    </source>
</evidence>
<sequence>MQGNPRSDWKDFLALVLAAYSLLLPPLLLILGVLFLALLLLRLFL</sequence>
<dbReference type="EMBL" id="AP025593">
    <property type="protein sequence ID" value="BDG16846.1"/>
    <property type="molecule type" value="Genomic_DNA"/>
</dbReference>
<dbReference type="Proteomes" id="UP000831120">
    <property type="component" value="Chromosome"/>
</dbReference>
<keyword evidence="3" id="KW-1185">Reference proteome</keyword>
<name>A0ABN6NGY8_THEBO</name>
<organism evidence="2 3">
    <name type="scientific">Thermus brockianus</name>
    <dbReference type="NCBI Taxonomy" id="56956"/>
    <lineage>
        <taxon>Bacteria</taxon>
        <taxon>Thermotogati</taxon>
        <taxon>Deinococcota</taxon>
        <taxon>Deinococci</taxon>
        <taxon>Thermales</taxon>
        <taxon>Thermaceae</taxon>
        <taxon>Thermus</taxon>
    </lineage>
</organism>
<feature type="transmembrane region" description="Helical" evidence="1">
    <location>
        <begin position="12"/>
        <end position="41"/>
    </location>
</feature>
<evidence type="ECO:0000313" key="3">
    <source>
        <dbReference type="Proteomes" id="UP000831120"/>
    </source>
</evidence>
<keyword evidence="1" id="KW-0812">Transmembrane</keyword>
<keyword evidence="1" id="KW-1133">Transmembrane helix</keyword>
<reference evidence="2 3" key="1">
    <citation type="journal article" date="2022" name="Microbiol. Resour. Announc.">
        <title>Complete Genome Sequences of Thermus Strains Isolated from Senami Hot Spring in Japan.</title>
        <authorList>
            <person name="Miyazaki K."/>
        </authorList>
    </citation>
    <scope>NUCLEOTIDE SEQUENCE [LARGE SCALE GENOMIC DNA]</scope>
    <source>
        <strain evidence="2 3">SNM4-1</strain>
    </source>
</reference>
<dbReference type="RefSeq" id="WP_244362135.1">
    <property type="nucleotide sequence ID" value="NZ_AP025593.1"/>
</dbReference>
<accession>A0ABN6NGY8</accession>
<gene>
    <name evidence="2" type="ORF">TbrSNM41_15800</name>
</gene>
<keyword evidence="1" id="KW-0472">Membrane</keyword>